<proteinExistence type="predicted"/>
<keyword evidence="3" id="KW-1185">Reference proteome</keyword>
<feature type="region of interest" description="Disordered" evidence="1">
    <location>
        <begin position="51"/>
        <end position="84"/>
    </location>
</feature>
<dbReference type="EMBL" id="PGCJ01000809">
    <property type="protein sequence ID" value="PLW19668.1"/>
    <property type="molecule type" value="Genomic_DNA"/>
</dbReference>
<reference evidence="2 3" key="1">
    <citation type="submission" date="2017-11" db="EMBL/GenBank/DDBJ databases">
        <title>De novo assembly and phasing of dikaryotic genomes from two isolates of Puccinia coronata f. sp. avenae, the causal agent of oat crown rust.</title>
        <authorList>
            <person name="Miller M.E."/>
            <person name="Zhang Y."/>
            <person name="Omidvar V."/>
            <person name="Sperschneider J."/>
            <person name="Schwessinger B."/>
            <person name="Raley C."/>
            <person name="Palmer J.M."/>
            <person name="Garnica D."/>
            <person name="Upadhyaya N."/>
            <person name="Rathjen J."/>
            <person name="Taylor J.M."/>
            <person name="Park R.F."/>
            <person name="Dodds P.N."/>
            <person name="Hirsch C.D."/>
            <person name="Kianian S.F."/>
            <person name="Figueroa M."/>
        </authorList>
    </citation>
    <scope>NUCLEOTIDE SEQUENCE [LARGE SCALE GENOMIC DNA]</scope>
    <source>
        <strain evidence="2">12NC29</strain>
    </source>
</reference>
<evidence type="ECO:0000256" key="1">
    <source>
        <dbReference type="SAM" id="MobiDB-lite"/>
    </source>
</evidence>
<evidence type="ECO:0000313" key="3">
    <source>
        <dbReference type="Proteomes" id="UP000235388"/>
    </source>
</evidence>
<evidence type="ECO:0000313" key="2">
    <source>
        <dbReference type="EMBL" id="PLW19668.1"/>
    </source>
</evidence>
<accession>A0A2N5T2G2</accession>
<organism evidence="2 3">
    <name type="scientific">Puccinia coronata f. sp. avenae</name>
    <dbReference type="NCBI Taxonomy" id="200324"/>
    <lineage>
        <taxon>Eukaryota</taxon>
        <taxon>Fungi</taxon>
        <taxon>Dikarya</taxon>
        <taxon>Basidiomycota</taxon>
        <taxon>Pucciniomycotina</taxon>
        <taxon>Pucciniomycetes</taxon>
        <taxon>Pucciniales</taxon>
        <taxon>Pucciniaceae</taxon>
        <taxon>Puccinia</taxon>
    </lineage>
</organism>
<dbReference type="AlphaFoldDB" id="A0A2N5T2G2"/>
<gene>
    <name evidence="2" type="ORF">PCANC_08963</name>
</gene>
<protein>
    <submittedName>
        <fullName evidence="2">Uncharacterized protein</fullName>
    </submittedName>
</protein>
<comment type="caution">
    <text evidence="2">The sequence shown here is derived from an EMBL/GenBank/DDBJ whole genome shotgun (WGS) entry which is preliminary data.</text>
</comment>
<feature type="region of interest" description="Disordered" evidence="1">
    <location>
        <begin position="127"/>
        <end position="167"/>
    </location>
</feature>
<feature type="compositionally biased region" description="Polar residues" evidence="1">
    <location>
        <begin position="157"/>
        <end position="167"/>
    </location>
</feature>
<sequence length="273" mass="29423">MEMACRDVFLASDRPRELLKAQARSLCKCCPRQPHCWHSDWEIGSGGPNVRRQQCPAAAGPTSRVSTAPQTEEAHRDPARPLSYTNSVAGSGLEQLHRLMNMAQGVMAVGLLPYCCTRDCHPIWEGPRPAPGPSAPAGLLNSGLAPQEPSEGGTGRASPTDSLQGIISNGSAIARPGANFGGPHAVVVLQRSRDRSCQRWRGWTHPAFGCYLWQLCPPEIHPRHQSTVHKLDKCDTSVTLWDICLQPARARPTHPQTFGDAPSSGGCTCLTGT</sequence>
<dbReference type="Proteomes" id="UP000235388">
    <property type="component" value="Unassembled WGS sequence"/>
</dbReference>
<name>A0A2N5T2G2_9BASI</name>